<organism evidence="3 4">
    <name type="scientific">Lacibacter luteus</name>
    <dbReference type="NCBI Taxonomy" id="2508719"/>
    <lineage>
        <taxon>Bacteria</taxon>
        <taxon>Pseudomonadati</taxon>
        <taxon>Bacteroidota</taxon>
        <taxon>Chitinophagia</taxon>
        <taxon>Chitinophagales</taxon>
        <taxon>Chitinophagaceae</taxon>
        <taxon>Lacibacter</taxon>
    </lineage>
</organism>
<keyword evidence="4" id="KW-1185">Reference proteome</keyword>
<keyword evidence="2" id="KW-0732">Signal</keyword>
<evidence type="ECO:0000256" key="1">
    <source>
        <dbReference type="SAM" id="MobiDB-lite"/>
    </source>
</evidence>
<dbReference type="OrthoDB" id="9859659at2"/>
<dbReference type="RefSeq" id="WP_129131942.1">
    <property type="nucleotide sequence ID" value="NZ_SDHW01000005.1"/>
</dbReference>
<dbReference type="PROSITE" id="PS51257">
    <property type="entry name" value="PROKAR_LIPOPROTEIN"/>
    <property type="match status" value="1"/>
</dbReference>
<feature type="chain" id="PRO_5020839030" evidence="2">
    <location>
        <begin position="28"/>
        <end position="75"/>
    </location>
</feature>
<evidence type="ECO:0000313" key="4">
    <source>
        <dbReference type="Proteomes" id="UP000290204"/>
    </source>
</evidence>
<dbReference type="AlphaFoldDB" id="A0A4Q1CFS9"/>
<name>A0A4Q1CFS9_9BACT</name>
<proteinExistence type="predicted"/>
<dbReference type="EMBL" id="SDHW01000005">
    <property type="protein sequence ID" value="RXK58886.1"/>
    <property type="molecule type" value="Genomic_DNA"/>
</dbReference>
<evidence type="ECO:0000256" key="2">
    <source>
        <dbReference type="SAM" id="SignalP"/>
    </source>
</evidence>
<gene>
    <name evidence="3" type="ORF">ESA94_15985</name>
</gene>
<evidence type="ECO:0000313" key="3">
    <source>
        <dbReference type="EMBL" id="RXK58886.1"/>
    </source>
</evidence>
<comment type="caution">
    <text evidence="3">The sequence shown here is derived from an EMBL/GenBank/DDBJ whole genome shotgun (WGS) entry which is preliminary data.</text>
</comment>
<sequence>MYIKTNQLIKSLFAVMFIVAISFTSCNNEGEKPESKDSVAAPVTEPTPAAPDSTAKDSGGMDSGEVKPVVPTQPK</sequence>
<protein>
    <submittedName>
        <fullName evidence="3">Uncharacterized protein</fullName>
    </submittedName>
</protein>
<feature type="signal peptide" evidence="2">
    <location>
        <begin position="1"/>
        <end position="27"/>
    </location>
</feature>
<reference evidence="3 4" key="1">
    <citation type="submission" date="2019-01" db="EMBL/GenBank/DDBJ databases">
        <title>Lacibacter sp. strain TTM-7.</title>
        <authorList>
            <person name="Chen W.-M."/>
        </authorList>
    </citation>
    <scope>NUCLEOTIDE SEQUENCE [LARGE SCALE GENOMIC DNA]</scope>
    <source>
        <strain evidence="3 4">TTM-7</strain>
    </source>
</reference>
<accession>A0A4Q1CFS9</accession>
<feature type="region of interest" description="Disordered" evidence="1">
    <location>
        <begin position="28"/>
        <end position="75"/>
    </location>
</feature>
<feature type="compositionally biased region" description="Low complexity" evidence="1">
    <location>
        <begin position="39"/>
        <end position="51"/>
    </location>
</feature>
<dbReference type="Proteomes" id="UP000290204">
    <property type="component" value="Unassembled WGS sequence"/>
</dbReference>